<organism evidence="2 3">
    <name type="scientific">Salininema proteolyticum</name>
    <dbReference type="NCBI Taxonomy" id="1607685"/>
    <lineage>
        <taxon>Bacteria</taxon>
        <taxon>Bacillati</taxon>
        <taxon>Actinomycetota</taxon>
        <taxon>Actinomycetes</taxon>
        <taxon>Glycomycetales</taxon>
        <taxon>Glycomycetaceae</taxon>
        <taxon>Salininema</taxon>
    </lineage>
</organism>
<sequence>MHTGNDYDEDDGWAEFETGGPADVSFAVASTAPPPAQWPKTFTSPGQYVTITAHSRGEIAAIDVNPAVFSTRDAVGLSTELVAVVNDTYRVLSTVPEPPEEDEAKARSSIERTNESVELARRRSRELNESVTDAIRRLNAR</sequence>
<accession>A0ABV8U2W7</accession>
<reference evidence="3" key="1">
    <citation type="journal article" date="2019" name="Int. J. Syst. Evol. Microbiol.">
        <title>The Global Catalogue of Microorganisms (GCM) 10K type strain sequencing project: providing services to taxonomists for standard genome sequencing and annotation.</title>
        <authorList>
            <consortium name="The Broad Institute Genomics Platform"/>
            <consortium name="The Broad Institute Genome Sequencing Center for Infectious Disease"/>
            <person name="Wu L."/>
            <person name="Ma J."/>
        </authorList>
    </citation>
    <scope>NUCLEOTIDE SEQUENCE [LARGE SCALE GENOMIC DNA]</scope>
    <source>
        <strain evidence="3">IBRC-M 10908</strain>
    </source>
</reference>
<feature type="compositionally biased region" description="Acidic residues" evidence="1">
    <location>
        <begin position="1"/>
        <end position="14"/>
    </location>
</feature>
<comment type="caution">
    <text evidence="2">The sequence shown here is derived from an EMBL/GenBank/DDBJ whole genome shotgun (WGS) entry which is preliminary data.</text>
</comment>
<dbReference type="RefSeq" id="WP_380624467.1">
    <property type="nucleotide sequence ID" value="NZ_JBHSDK010000033.1"/>
</dbReference>
<name>A0ABV8U2W7_9ACTN</name>
<protein>
    <submittedName>
        <fullName evidence="2">YbaB/EbfC family nucleoid-associated protein</fullName>
    </submittedName>
</protein>
<feature type="region of interest" description="Disordered" evidence="1">
    <location>
        <begin position="1"/>
        <end position="20"/>
    </location>
</feature>
<proteinExistence type="predicted"/>
<feature type="region of interest" description="Disordered" evidence="1">
    <location>
        <begin position="94"/>
        <end position="132"/>
    </location>
</feature>
<gene>
    <name evidence="2" type="ORF">ACFPET_19850</name>
</gene>
<evidence type="ECO:0000256" key="1">
    <source>
        <dbReference type="SAM" id="MobiDB-lite"/>
    </source>
</evidence>
<evidence type="ECO:0000313" key="2">
    <source>
        <dbReference type="EMBL" id="MFC4337455.1"/>
    </source>
</evidence>
<evidence type="ECO:0000313" key="3">
    <source>
        <dbReference type="Proteomes" id="UP001595823"/>
    </source>
</evidence>
<dbReference type="EMBL" id="JBHSDK010000033">
    <property type="protein sequence ID" value="MFC4337455.1"/>
    <property type="molecule type" value="Genomic_DNA"/>
</dbReference>
<dbReference type="Proteomes" id="UP001595823">
    <property type="component" value="Unassembled WGS sequence"/>
</dbReference>
<keyword evidence="3" id="KW-1185">Reference proteome</keyword>
<feature type="compositionally biased region" description="Basic and acidic residues" evidence="1">
    <location>
        <begin position="104"/>
        <end position="128"/>
    </location>
</feature>